<name>A0A1V5SD31_9BACT</name>
<evidence type="ECO:0000256" key="2">
    <source>
        <dbReference type="SAM" id="Phobius"/>
    </source>
</evidence>
<evidence type="ECO:0000313" key="3">
    <source>
        <dbReference type="EMBL" id="OQA52429.1"/>
    </source>
</evidence>
<feature type="transmembrane region" description="Helical" evidence="2">
    <location>
        <begin position="373"/>
        <end position="395"/>
    </location>
</feature>
<sequence>MVRKYRKLVLYFFSLAFLVSFLFVFNKYYANADPINPQVGQENVNESVDTGRWKEDAEVTAVGKAAARAREVLNWALSIENAGFTNQEGGSILKSWNKIRDLLGVFYLIVLIVLGFGLIARAAWAERSRRVFVALIISFVAAYFSYAILSRVVQFTDEQIQQRLYTIHRWGDTGTTEEKHLRAQDLLTVSFSYQEFRGFRKVGSSYGEAIANHLLLVKATTLTNYVIAFIILLRIVILWGLVIFSPFVFPLFVFDLTKNVGVVWGREFFRWLILGPLFAVFISLVPYIWNQTTVPVTNTYQNQKAKNSGIPITVDKNILSPSSSSGDKTSQNVYESGTNIILSPPGNTGAELQKDDDISSGNNLSETDTYTRWIIALMMIWGAIALPFILLKVVVNFSIEAGRGITNIVLGTSAGQYISSAIQKNSPASANGADRTSTGLRLVGDKIDSKISQISSQEASARRIQRNITQNKTTPNSLPESLNNLDSSQNSPQVLDITNNVATSDVKPIAKLAQIEQSQQSMLSGSSLINSISNPQSASNNNTVQNLEALKQNIIQSSNSGDKQAQGLKNAITGNISSYLSGDVANEILEKDYTKFDQTLQKVFSPIEQEGQEQLKQIFGIQNAKNFPEIIDELAKKQDPRAQGAKNILSDIEQSVKLPPPQKNAALMEIGKNMSETENITDQTVRNNYSSIKSIINQIPQTANIGFASLQKDAQSYYEISSRDIVDNKIKGELAVNFTQSLDNLLEGHKQTGGAPSQNSPIATIEKVTSNIKNISTNDGTRGVDNVLAAAKRIADPQSAESEQEKQEYQQTKEFINDQAANGNKQALAIEEAMKNISKELEIDEAKNVKVTDIARLRASVREDQDFMNTKKLWLQNYLNYLNPYTKDKGDSLLKEINLLGQTLNDIISPDNEKKKEALKRVQKIIPFALLGNYKISDIAKYLLAKYDGASEALNSLRQHQEKKEVS</sequence>
<dbReference type="EMBL" id="MWBO01000031">
    <property type="protein sequence ID" value="OQA52429.1"/>
    <property type="molecule type" value="Genomic_DNA"/>
</dbReference>
<dbReference type="Proteomes" id="UP000485367">
    <property type="component" value="Unassembled WGS sequence"/>
</dbReference>
<keyword evidence="2" id="KW-0472">Membrane</keyword>
<comment type="caution">
    <text evidence="3">The sequence shown here is derived from an EMBL/GenBank/DDBJ whole genome shotgun (WGS) entry which is preliminary data.</text>
</comment>
<evidence type="ECO:0000256" key="1">
    <source>
        <dbReference type="SAM" id="MobiDB-lite"/>
    </source>
</evidence>
<feature type="transmembrane region" description="Helical" evidence="2">
    <location>
        <begin position="104"/>
        <end position="124"/>
    </location>
</feature>
<proteinExistence type="predicted"/>
<protein>
    <submittedName>
        <fullName evidence="3">Uncharacterized protein</fullName>
    </submittedName>
</protein>
<dbReference type="AlphaFoldDB" id="A0A1V5SD31"/>
<feature type="region of interest" description="Disordered" evidence="1">
    <location>
        <begin position="466"/>
        <end position="490"/>
    </location>
</feature>
<reference evidence="3" key="1">
    <citation type="submission" date="2017-02" db="EMBL/GenBank/DDBJ databases">
        <title>Delving into the versatile metabolic prowess of the omnipresent phylum Bacteroidetes.</title>
        <authorList>
            <person name="Nobu M.K."/>
            <person name="Mei R."/>
            <person name="Narihiro T."/>
            <person name="Kuroda K."/>
            <person name="Liu W.-T."/>
        </authorList>
    </citation>
    <scope>NUCLEOTIDE SEQUENCE</scope>
    <source>
        <strain evidence="3">ADurb.Bin280</strain>
    </source>
</reference>
<keyword evidence="2" id="KW-0812">Transmembrane</keyword>
<feature type="transmembrane region" description="Helical" evidence="2">
    <location>
        <begin position="225"/>
        <end position="256"/>
    </location>
</feature>
<accession>A0A1V5SD31</accession>
<organism evidence="3">
    <name type="scientific">candidate division WS2 bacterium ADurb.Bin280</name>
    <dbReference type="NCBI Taxonomy" id="1852829"/>
    <lineage>
        <taxon>Bacteria</taxon>
        <taxon>candidate division WS2</taxon>
    </lineage>
</organism>
<gene>
    <name evidence="3" type="ORF">BWY43_00496</name>
</gene>
<feature type="transmembrane region" description="Helical" evidence="2">
    <location>
        <begin position="131"/>
        <end position="149"/>
    </location>
</feature>
<keyword evidence="2" id="KW-1133">Transmembrane helix</keyword>
<feature type="transmembrane region" description="Helical" evidence="2">
    <location>
        <begin position="268"/>
        <end position="289"/>
    </location>
</feature>